<dbReference type="Gene3D" id="1.10.3720.10">
    <property type="entry name" value="MetI-like"/>
    <property type="match status" value="1"/>
</dbReference>
<dbReference type="InterPro" id="IPR035906">
    <property type="entry name" value="MetI-like_sf"/>
</dbReference>
<evidence type="ECO:0000313" key="10">
    <source>
        <dbReference type="Proteomes" id="UP000433575"/>
    </source>
</evidence>
<dbReference type="InterPro" id="IPR051204">
    <property type="entry name" value="ABC_transp_perm/SBD"/>
</dbReference>
<comment type="similarity">
    <text evidence="6">Belongs to the binding-protein-dependent transport system permease family.</text>
</comment>
<evidence type="ECO:0000256" key="2">
    <source>
        <dbReference type="ARBA" id="ARBA00022448"/>
    </source>
</evidence>
<feature type="transmembrane region" description="Helical" evidence="6">
    <location>
        <begin position="113"/>
        <end position="133"/>
    </location>
</feature>
<dbReference type="GO" id="GO:0031460">
    <property type="term" value="P:glycine betaine transport"/>
    <property type="evidence" value="ECO:0007669"/>
    <property type="project" value="TreeGrafter"/>
</dbReference>
<evidence type="ECO:0000256" key="4">
    <source>
        <dbReference type="ARBA" id="ARBA00022989"/>
    </source>
</evidence>
<dbReference type="Pfam" id="PF00528">
    <property type="entry name" value="BPD_transp_1"/>
    <property type="match status" value="1"/>
</dbReference>
<evidence type="ECO:0000256" key="3">
    <source>
        <dbReference type="ARBA" id="ARBA00022692"/>
    </source>
</evidence>
<dbReference type="CDD" id="cd06261">
    <property type="entry name" value="TM_PBP2"/>
    <property type="match status" value="1"/>
</dbReference>
<feature type="domain" description="ABC transmembrane type-1" evidence="7">
    <location>
        <begin position="6"/>
        <end position="185"/>
    </location>
</feature>
<evidence type="ECO:0000313" key="9">
    <source>
        <dbReference type="EMBL" id="MSC32984.1"/>
    </source>
</evidence>
<comment type="caution">
    <text evidence="8">The sequence shown here is derived from an EMBL/GenBank/DDBJ whole genome shotgun (WGS) entry which is preliminary data.</text>
</comment>
<feature type="transmembrane region" description="Helical" evidence="6">
    <location>
        <begin position="12"/>
        <end position="33"/>
    </location>
</feature>
<feature type="transmembrane region" description="Helical" evidence="6">
    <location>
        <begin position="54"/>
        <end position="81"/>
    </location>
</feature>
<dbReference type="GO" id="GO:0005886">
    <property type="term" value="C:plasma membrane"/>
    <property type="evidence" value="ECO:0007669"/>
    <property type="project" value="UniProtKB-SubCell"/>
</dbReference>
<dbReference type="GO" id="GO:0055085">
    <property type="term" value="P:transmembrane transport"/>
    <property type="evidence" value="ECO:0007669"/>
    <property type="project" value="InterPro"/>
</dbReference>
<protein>
    <submittedName>
        <fullName evidence="8">ABC transporter permease subunit</fullName>
    </submittedName>
</protein>
<proteinExistence type="inferred from homology"/>
<evidence type="ECO:0000259" key="7">
    <source>
        <dbReference type="PROSITE" id="PS50928"/>
    </source>
</evidence>
<dbReference type="SUPFAM" id="SSF161098">
    <property type="entry name" value="MetI-like"/>
    <property type="match status" value="1"/>
</dbReference>
<dbReference type="AlphaFoldDB" id="A0A6N7S7M3"/>
<organism evidence="8 10">
    <name type="scientific">Holdemania massiliensis</name>
    <dbReference type="NCBI Taxonomy" id="1468449"/>
    <lineage>
        <taxon>Bacteria</taxon>
        <taxon>Bacillati</taxon>
        <taxon>Bacillota</taxon>
        <taxon>Erysipelotrichia</taxon>
        <taxon>Erysipelotrichales</taxon>
        <taxon>Erysipelotrichaceae</taxon>
        <taxon>Holdemania</taxon>
    </lineage>
</organism>
<feature type="transmembrane region" description="Helical" evidence="6">
    <location>
        <begin position="140"/>
        <end position="160"/>
    </location>
</feature>
<dbReference type="PROSITE" id="PS50928">
    <property type="entry name" value="ABC_TM1"/>
    <property type="match status" value="1"/>
</dbReference>
<gene>
    <name evidence="9" type="ORF">GKD88_07605</name>
    <name evidence="8" type="ORF">GKE08_08200</name>
</gene>
<evidence type="ECO:0000313" key="8">
    <source>
        <dbReference type="EMBL" id="MSA89306.1"/>
    </source>
</evidence>
<dbReference type="EMBL" id="WKPJ01000009">
    <property type="protein sequence ID" value="MSA89306.1"/>
    <property type="molecule type" value="Genomic_DNA"/>
</dbReference>
<dbReference type="Proteomes" id="UP000480929">
    <property type="component" value="Unassembled WGS sequence"/>
</dbReference>
<dbReference type="EMBL" id="WKPI01000010">
    <property type="protein sequence ID" value="MSC32984.1"/>
    <property type="molecule type" value="Genomic_DNA"/>
</dbReference>
<evidence type="ECO:0000313" key="11">
    <source>
        <dbReference type="Proteomes" id="UP000480929"/>
    </source>
</evidence>
<dbReference type="Proteomes" id="UP000433575">
    <property type="component" value="Unassembled WGS sequence"/>
</dbReference>
<evidence type="ECO:0000256" key="1">
    <source>
        <dbReference type="ARBA" id="ARBA00004141"/>
    </source>
</evidence>
<comment type="subcellular location">
    <subcellularLocation>
        <location evidence="6">Cell membrane</location>
        <topology evidence="6">Multi-pass membrane protein</topology>
    </subcellularLocation>
    <subcellularLocation>
        <location evidence="1">Membrane</location>
        <topology evidence="1">Multi-pass membrane protein</topology>
    </subcellularLocation>
</comment>
<keyword evidence="5 6" id="KW-0472">Membrane</keyword>
<name>A0A6N7S7M3_9FIRM</name>
<dbReference type="RefSeq" id="WP_154238614.1">
    <property type="nucleotide sequence ID" value="NZ_CALJPI010000096.1"/>
</dbReference>
<keyword evidence="11" id="KW-1185">Reference proteome</keyword>
<accession>A0A6N7S7M3</accession>
<sequence>MSVNVILEHLSVVVAAICLTLLIGLPFGIFAYFNKTFKIFIFKVTDVLQTIPSLALLGIIMIFLGGNKLTVIVGLFLYSLLPVVRNTYTGLSGIDPAVKEAAKGMGMSKLYQLIHVELPIAFPVIFTGIRIAVINQISAAVFGTFVGGGGLGTVIYRGMANMNMKLILFGTGSLMVMAVFFDTLMGFIEKRLYARTR</sequence>
<feature type="transmembrane region" description="Helical" evidence="6">
    <location>
        <begin position="166"/>
        <end position="188"/>
    </location>
</feature>
<keyword evidence="4 6" id="KW-1133">Transmembrane helix</keyword>
<dbReference type="OrthoDB" id="9801163at2"/>
<dbReference type="InterPro" id="IPR000515">
    <property type="entry name" value="MetI-like"/>
</dbReference>
<reference evidence="10 11" key="1">
    <citation type="journal article" date="2019" name="Nat. Med.">
        <title>A library of human gut bacterial isolates paired with longitudinal multiomics data enables mechanistic microbiome research.</title>
        <authorList>
            <person name="Poyet M."/>
            <person name="Groussin M."/>
            <person name="Gibbons S.M."/>
            <person name="Avila-Pacheco J."/>
            <person name="Jiang X."/>
            <person name="Kearney S.M."/>
            <person name="Perrotta A.R."/>
            <person name="Berdy B."/>
            <person name="Zhao S."/>
            <person name="Lieberman T.D."/>
            <person name="Swanson P.K."/>
            <person name="Smith M."/>
            <person name="Roesemann S."/>
            <person name="Alexander J.E."/>
            <person name="Rich S.A."/>
            <person name="Livny J."/>
            <person name="Vlamakis H."/>
            <person name="Clish C."/>
            <person name="Bullock K."/>
            <person name="Deik A."/>
            <person name="Scott J."/>
            <person name="Pierce K.A."/>
            <person name="Xavier R.J."/>
            <person name="Alm E.J."/>
        </authorList>
    </citation>
    <scope>NUCLEOTIDE SEQUENCE [LARGE SCALE GENOMIC DNA]</scope>
    <source>
        <strain evidence="8 10">BIOML-A4</strain>
        <strain evidence="9 11">BIOML-A5</strain>
    </source>
</reference>
<keyword evidence="3 6" id="KW-0812">Transmembrane</keyword>
<keyword evidence="2 6" id="KW-0813">Transport</keyword>
<evidence type="ECO:0000256" key="6">
    <source>
        <dbReference type="RuleBase" id="RU363032"/>
    </source>
</evidence>
<dbReference type="PANTHER" id="PTHR30177">
    <property type="entry name" value="GLYCINE BETAINE/L-PROLINE TRANSPORT SYSTEM PERMEASE PROTEIN PROW"/>
    <property type="match status" value="1"/>
</dbReference>
<dbReference type="PANTHER" id="PTHR30177:SF4">
    <property type="entry name" value="OSMOPROTECTANT IMPORT PERMEASE PROTEIN OSMW"/>
    <property type="match status" value="1"/>
</dbReference>
<dbReference type="FunFam" id="1.10.3720.10:FF:000001">
    <property type="entry name" value="Glycine betaine ABC transporter, permease"/>
    <property type="match status" value="1"/>
</dbReference>
<evidence type="ECO:0000256" key="5">
    <source>
        <dbReference type="ARBA" id="ARBA00023136"/>
    </source>
</evidence>